<dbReference type="EMBL" id="BSNN01000004">
    <property type="protein sequence ID" value="GLQ35690.1"/>
    <property type="molecule type" value="Genomic_DNA"/>
</dbReference>
<evidence type="ECO:0000259" key="1">
    <source>
        <dbReference type="PROSITE" id="PS51704"/>
    </source>
</evidence>
<dbReference type="InterPro" id="IPR030395">
    <property type="entry name" value="GP_PDE_dom"/>
</dbReference>
<dbReference type="InterPro" id="IPR017946">
    <property type="entry name" value="PLC-like_Pdiesterase_TIM-brl"/>
</dbReference>
<dbReference type="RefSeq" id="WP_284378461.1">
    <property type="nucleotide sequence ID" value="NZ_BSNN01000004.1"/>
</dbReference>
<dbReference type="PANTHER" id="PTHR46211:SF1">
    <property type="entry name" value="GLYCEROPHOSPHODIESTER PHOSPHODIESTERASE, CYTOPLASMIC"/>
    <property type="match status" value="1"/>
</dbReference>
<dbReference type="SUPFAM" id="SSF51695">
    <property type="entry name" value="PLC-like phosphodiesterases"/>
    <property type="match status" value="1"/>
</dbReference>
<evidence type="ECO:0000313" key="3">
    <source>
        <dbReference type="Proteomes" id="UP001156694"/>
    </source>
</evidence>
<reference evidence="3" key="1">
    <citation type="journal article" date="2019" name="Int. J. Syst. Evol. Microbiol.">
        <title>The Global Catalogue of Microorganisms (GCM) 10K type strain sequencing project: providing services to taxonomists for standard genome sequencing and annotation.</title>
        <authorList>
            <consortium name="The Broad Institute Genomics Platform"/>
            <consortium name="The Broad Institute Genome Sequencing Center for Infectious Disease"/>
            <person name="Wu L."/>
            <person name="Ma J."/>
        </authorList>
    </citation>
    <scope>NUCLEOTIDE SEQUENCE [LARGE SCALE GENOMIC DNA]</scope>
    <source>
        <strain evidence="3">NBRC 110140</strain>
    </source>
</reference>
<dbReference type="Proteomes" id="UP001156694">
    <property type="component" value="Unassembled WGS sequence"/>
</dbReference>
<sequence>MKSLSPFADLPICHRTLHDIDAGRPENSWEGLEAAIQAGLPVEIDVQVSADGVAMVFHDYDLVRLTGRQGLVNSLPADELVQIPLLGGQRGIPRLDEFLAHVDGRIPVLIELKDQDGGLQGGESPLEASVCELLRDYTGDVAVMSFNPYMIARCAMLASHVPRGLVTDPFTRADWPDVSKARRTELALVDDYARLDCMFISHNVSDLAAPVVRQLKKAGAHVFCWTVRSAEVEARARRVVDNITFEGYTPEIAR</sequence>
<dbReference type="Pfam" id="PF03009">
    <property type="entry name" value="GDPD"/>
    <property type="match status" value="1"/>
</dbReference>
<comment type="caution">
    <text evidence="2">The sequence shown here is derived from an EMBL/GenBank/DDBJ whole genome shotgun (WGS) entry which is preliminary data.</text>
</comment>
<name>A0ABQ5VW94_9RHOB</name>
<accession>A0ABQ5VW94</accession>
<feature type="domain" description="GP-PDE" evidence="1">
    <location>
        <begin position="9"/>
        <end position="254"/>
    </location>
</feature>
<proteinExistence type="predicted"/>
<organism evidence="2 3">
    <name type="scientific">Amylibacter marinus</name>
    <dbReference type="NCBI Taxonomy" id="1475483"/>
    <lineage>
        <taxon>Bacteria</taxon>
        <taxon>Pseudomonadati</taxon>
        <taxon>Pseudomonadota</taxon>
        <taxon>Alphaproteobacteria</taxon>
        <taxon>Rhodobacterales</taxon>
        <taxon>Paracoccaceae</taxon>
        <taxon>Amylibacter</taxon>
    </lineage>
</organism>
<gene>
    <name evidence="2" type="ORF">GCM10007939_19730</name>
</gene>
<evidence type="ECO:0000313" key="2">
    <source>
        <dbReference type="EMBL" id="GLQ35690.1"/>
    </source>
</evidence>
<dbReference type="PANTHER" id="PTHR46211">
    <property type="entry name" value="GLYCEROPHOSPHORYL DIESTER PHOSPHODIESTERASE"/>
    <property type="match status" value="1"/>
</dbReference>
<dbReference type="Gene3D" id="3.20.20.190">
    <property type="entry name" value="Phosphatidylinositol (PI) phosphodiesterase"/>
    <property type="match status" value="1"/>
</dbReference>
<protein>
    <submittedName>
        <fullName evidence="2">Phosphodiesterase</fullName>
    </submittedName>
</protein>
<keyword evidence="3" id="KW-1185">Reference proteome</keyword>
<dbReference type="PROSITE" id="PS51704">
    <property type="entry name" value="GP_PDE"/>
    <property type="match status" value="1"/>
</dbReference>